<accession>A0A1E5WFJ0</accession>
<feature type="region of interest" description="Disordered" evidence="1">
    <location>
        <begin position="1"/>
        <end position="187"/>
    </location>
</feature>
<gene>
    <name evidence="2" type="ORF">BAE44_0002875</name>
</gene>
<name>A0A1E5WFJ0_9POAL</name>
<evidence type="ECO:0000313" key="3">
    <source>
        <dbReference type="Proteomes" id="UP000095767"/>
    </source>
</evidence>
<feature type="compositionally biased region" description="Low complexity" evidence="1">
    <location>
        <begin position="175"/>
        <end position="187"/>
    </location>
</feature>
<reference evidence="2 3" key="1">
    <citation type="submission" date="2016-09" db="EMBL/GenBank/DDBJ databases">
        <title>The draft genome of Dichanthelium oligosanthes: A C3 panicoid grass species.</title>
        <authorList>
            <person name="Studer A.J."/>
            <person name="Schnable J.C."/>
            <person name="Brutnell T.P."/>
        </authorList>
    </citation>
    <scope>NUCLEOTIDE SEQUENCE [LARGE SCALE GENOMIC DNA]</scope>
    <source>
        <strain evidence="3">cv. Kellogg 1175</strain>
        <tissue evidence="2">Leaf</tissue>
    </source>
</reference>
<feature type="compositionally biased region" description="Pro residues" evidence="1">
    <location>
        <begin position="134"/>
        <end position="143"/>
    </location>
</feature>
<dbReference type="EMBL" id="LWDX02010087">
    <property type="protein sequence ID" value="OEL36104.1"/>
    <property type="molecule type" value="Genomic_DNA"/>
</dbReference>
<feature type="compositionally biased region" description="Low complexity" evidence="1">
    <location>
        <begin position="147"/>
        <end position="166"/>
    </location>
</feature>
<comment type="caution">
    <text evidence="2">The sequence shown here is derived from an EMBL/GenBank/DDBJ whole genome shotgun (WGS) entry which is preliminary data.</text>
</comment>
<proteinExistence type="predicted"/>
<dbReference type="AlphaFoldDB" id="A0A1E5WFJ0"/>
<evidence type="ECO:0000256" key="1">
    <source>
        <dbReference type="SAM" id="MobiDB-lite"/>
    </source>
</evidence>
<organism evidence="2 3">
    <name type="scientific">Dichanthelium oligosanthes</name>
    <dbReference type="NCBI Taxonomy" id="888268"/>
    <lineage>
        <taxon>Eukaryota</taxon>
        <taxon>Viridiplantae</taxon>
        <taxon>Streptophyta</taxon>
        <taxon>Embryophyta</taxon>
        <taxon>Tracheophyta</taxon>
        <taxon>Spermatophyta</taxon>
        <taxon>Magnoliopsida</taxon>
        <taxon>Liliopsida</taxon>
        <taxon>Poales</taxon>
        <taxon>Poaceae</taxon>
        <taxon>PACMAD clade</taxon>
        <taxon>Panicoideae</taxon>
        <taxon>Panicodae</taxon>
        <taxon>Paniceae</taxon>
        <taxon>Dichantheliinae</taxon>
        <taxon>Dichanthelium</taxon>
    </lineage>
</organism>
<feature type="compositionally biased region" description="Basic and acidic residues" evidence="1">
    <location>
        <begin position="47"/>
        <end position="66"/>
    </location>
</feature>
<sequence>MAVVGGGVFSDDELETEGVPFGGDAPAAADASVGRQTAEAQNHRARGTVDHERRRVGSADARSEKAKKQHLRAVQLRQHASAPFDGGTGKRQAGYAAGPPADSRSPPQPLRPHASAPFDVGTGKRQAGYAAGPPADPRSPPQRYPRRPAAAGLTAYGRRPGGCLPWGWGGGGRVGVRVRSRMGPAAR</sequence>
<feature type="compositionally biased region" description="Low complexity" evidence="1">
    <location>
        <begin position="22"/>
        <end position="31"/>
    </location>
</feature>
<protein>
    <submittedName>
        <fullName evidence="2">Uncharacterized protein</fullName>
    </submittedName>
</protein>
<keyword evidence="3" id="KW-1185">Reference proteome</keyword>
<dbReference type="Proteomes" id="UP000095767">
    <property type="component" value="Unassembled WGS sequence"/>
</dbReference>
<evidence type="ECO:0000313" key="2">
    <source>
        <dbReference type="EMBL" id="OEL36104.1"/>
    </source>
</evidence>